<organism evidence="1 2">
    <name type="scientific">Hibiscus sabdariffa</name>
    <name type="common">roselle</name>
    <dbReference type="NCBI Taxonomy" id="183260"/>
    <lineage>
        <taxon>Eukaryota</taxon>
        <taxon>Viridiplantae</taxon>
        <taxon>Streptophyta</taxon>
        <taxon>Embryophyta</taxon>
        <taxon>Tracheophyta</taxon>
        <taxon>Spermatophyta</taxon>
        <taxon>Magnoliopsida</taxon>
        <taxon>eudicotyledons</taxon>
        <taxon>Gunneridae</taxon>
        <taxon>Pentapetalae</taxon>
        <taxon>rosids</taxon>
        <taxon>malvids</taxon>
        <taxon>Malvales</taxon>
        <taxon>Malvaceae</taxon>
        <taxon>Malvoideae</taxon>
        <taxon>Hibiscus</taxon>
    </lineage>
</organism>
<accession>A0ABR2G657</accession>
<keyword evidence="2" id="KW-1185">Reference proteome</keyword>
<proteinExistence type="predicted"/>
<name>A0ABR2G657_9ROSI</name>
<evidence type="ECO:0000313" key="1">
    <source>
        <dbReference type="EMBL" id="KAK8595829.1"/>
    </source>
</evidence>
<dbReference type="EMBL" id="JBBPBM010000002">
    <property type="protein sequence ID" value="KAK8595829.1"/>
    <property type="molecule type" value="Genomic_DNA"/>
</dbReference>
<reference evidence="1 2" key="1">
    <citation type="journal article" date="2024" name="G3 (Bethesda)">
        <title>Genome assembly of Hibiscus sabdariffa L. provides insights into metabolisms of medicinal natural products.</title>
        <authorList>
            <person name="Kim T."/>
        </authorList>
    </citation>
    <scope>NUCLEOTIDE SEQUENCE [LARGE SCALE GENOMIC DNA]</scope>
    <source>
        <strain evidence="1">TK-2024</strain>
        <tissue evidence="1">Old leaves</tissue>
    </source>
</reference>
<gene>
    <name evidence="1" type="ORF">V6N12_064338</name>
</gene>
<sequence length="106" mass="11424">MNNSNDLLNRYGPCCGVRSLSKKCHIETNVSLGFMAIENLDFQGLNVDGGVVFDERVTVVMEAGVVFIYLGQCFVVGVDLVLGSEVDDGEAKDLIEPCCTDFHGGC</sequence>
<protein>
    <submittedName>
        <fullName evidence="1">Uncharacterized protein</fullName>
    </submittedName>
</protein>
<evidence type="ECO:0000313" key="2">
    <source>
        <dbReference type="Proteomes" id="UP001472677"/>
    </source>
</evidence>
<dbReference type="Proteomes" id="UP001472677">
    <property type="component" value="Unassembled WGS sequence"/>
</dbReference>
<comment type="caution">
    <text evidence="1">The sequence shown here is derived from an EMBL/GenBank/DDBJ whole genome shotgun (WGS) entry which is preliminary data.</text>
</comment>